<protein>
    <submittedName>
        <fullName evidence="3">FAD/NAD(P)-binding domain-containing protein</fullName>
    </submittedName>
</protein>
<dbReference type="GO" id="GO:0016491">
    <property type="term" value="F:oxidoreductase activity"/>
    <property type="evidence" value="ECO:0007669"/>
    <property type="project" value="InterPro"/>
</dbReference>
<evidence type="ECO:0000313" key="3">
    <source>
        <dbReference type="WBParaSite" id="PSAMB.scaffold5341size11994.g26448.t1"/>
    </source>
</evidence>
<dbReference type="Proteomes" id="UP000887566">
    <property type="component" value="Unplaced"/>
</dbReference>
<dbReference type="InterPro" id="IPR023753">
    <property type="entry name" value="FAD/NAD-binding_dom"/>
</dbReference>
<evidence type="ECO:0000259" key="1">
    <source>
        <dbReference type="Pfam" id="PF07992"/>
    </source>
</evidence>
<feature type="domain" description="FAD/NAD(P)-binding" evidence="1">
    <location>
        <begin position="234"/>
        <end position="410"/>
    </location>
</feature>
<dbReference type="PANTHER" id="PTHR15192">
    <property type="entry name" value="PROTEIN CBG05349"/>
    <property type="match status" value="1"/>
</dbReference>
<dbReference type="InterPro" id="IPR036188">
    <property type="entry name" value="FAD/NAD-bd_sf"/>
</dbReference>
<dbReference type="Pfam" id="PF07992">
    <property type="entry name" value="Pyr_redox_2"/>
    <property type="match status" value="1"/>
</dbReference>
<dbReference type="WBParaSite" id="PSAMB.scaffold5341size11994.g26448.t1">
    <property type="protein sequence ID" value="PSAMB.scaffold5341size11994.g26448.t1"/>
    <property type="gene ID" value="PSAMB.scaffold5341size11994.g26448"/>
</dbReference>
<name>A0A914WUV0_9BILA</name>
<proteinExistence type="predicted"/>
<keyword evidence="2" id="KW-1185">Reference proteome</keyword>
<organism evidence="2 3">
    <name type="scientific">Plectus sambesii</name>
    <dbReference type="NCBI Taxonomy" id="2011161"/>
    <lineage>
        <taxon>Eukaryota</taxon>
        <taxon>Metazoa</taxon>
        <taxon>Ecdysozoa</taxon>
        <taxon>Nematoda</taxon>
        <taxon>Chromadorea</taxon>
        <taxon>Plectida</taxon>
        <taxon>Plectina</taxon>
        <taxon>Plectoidea</taxon>
        <taxon>Plectidae</taxon>
        <taxon>Plectus</taxon>
    </lineage>
</organism>
<dbReference type="SUPFAM" id="SSF51905">
    <property type="entry name" value="FAD/NAD(P)-binding domain"/>
    <property type="match status" value="1"/>
</dbReference>
<sequence>MESGAFEVLRNPDAVYQSCIDEDGSPILLTDVVVIGNGPSGLALSAFLAGWKPFYNKKSAHPSRVLHQKLLGHAETSLVDQELSCLEEYCAAEDGGRSAHPLSVLYDSLVRPDADLGHEHASSLRWEHKTEQRVPHVVIGAGPPGGSWNDYDDDIMPLSLSTWLDLPGFGISQWLGGQILCARLPCLVIRKYFKAYPKHMGIRKNLLSYATVTNVQKFIDTDGRHMWDVRGNHVNGPFHFRCKKVVLATGLKSPRMLNLPGEAQNERVLHDLQPLKQAIFNDIACTVDVMSGVCSMKPVLVVGDGITAADSVLHCLANNIPVIHLFRRSQKEIKSTLLGRLSNSIYPEYQSVVRLMVGREVDALYQPMPQSSVVAIDDAVAEVKSPSGETTVEFRYMVVCIGRRPDLHFLPSVSADLTAVHPLTYESPSAPGLYCVGPLAGDNFVRFLVGGCLGAARHIIASCASDDQI</sequence>
<evidence type="ECO:0000313" key="2">
    <source>
        <dbReference type="Proteomes" id="UP000887566"/>
    </source>
</evidence>
<reference evidence="3" key="1">
    <citation type="submission" date="2022-11" db="UniProtKB">
        <authorList>
            <consortium name="WormBaseParasite"/>
        </authorList>
    </citation>
    <scope>IDENTIFICATION</scope>
</reference>
<dbReference type="InterPro" id="IPR029731">
    <property type="entry name" value="OSGIN1/2"/>
</dbReference>
<dbReference type="PRINTS" id="PR00368">
    <property type="entry name" value="FADPNR"/>
</dbReference>
<dbReference type="PANTHER" id="PTHR15192:SF8">
    <property type="entry name" value="FAD_NAD(P)-BINDING DOMAIN-CONTAINING PROTEIN"/>
    <property type="match status" value="1"/>
</dbReference>
<dbReference type="Gene3D" id="3.50.50.60">
    <property type="entry name" value="FAD/NAD(P)-binding domain"/>
    <property type="match status" value="1"/>
</dbReference>
<accession>A0A914WUV0</accession>
<dbReference type="AlphaFoldDB" id="A0A914WUV0"/>